<dbReference type="Proteomes" id="UP000228896">
    <property type="component" value="Unassembled WGS sequence"/>
</dbReference>
<evidence type="ECO:0000259" key="1">
    <source>
        <dbReference type="Pfam" id="PF13340"/>
    </source>
</evidence>
<dbReference type="AlphaFoldDB" id="A0A2M7DMH0"/>
<proteinExistence type="predicted"/>
<accession>A0A2M7DMH0</accession>
<organism evidence="2 3">
    <name type="scientific">Candidatus Falkowbacteria bacterium CG02_land_8_20_14_3_00_36_14</name>
    <dbReference type="NCBI Taxonomy" id="1974560"/>
    <lineage>
        <taxon>Bacteria</taxon>
        <taxon>Candidatus Falkowiibacteriota</taxon>
    </lineage>
</organism>
<protein>
    <recommendedName>
        <fullName evidence="1">Insertion element IS402-like domain-containing protein</fullName>
    </recommendedName>
</protein>
<gene>
    <name evidence="2" type="ORF">COS18_03575</name>
</gene>
<evidence type="ECO:0000313" key="3">
    <source>
        <dbReference type="Proteomes" id="UP000228896"/>
    </source>
</evidence>
<name>A0A2M7DMH0_9BACT</name>
<reference evidence="3" key="1">
    <citation type="submission" date="2017-09" db="EMBL/GenBank/DDBJ databases">
        <title>Depth-based differentiation of microbial function through sediment-hosted aquifers and enrichment of novel symbionts in the deep terrestrial subsurface.</title>
        <authorList>
            <person name="Probst A.J."/>
            <person name="Ladd B."/>
            <person name="Jarett J.K."/>
            <person name="Geller-Mcgrath D.E."/>
            <person name="Sieber C.M.K."/>
            <person name="Emerson J.B."/>
            <person name="Anantharaman K."/>
            <person name="Thomas B.C."/>
            <person name="Malmstrom R."/>
            <person name="Stieglmeier M."/>
            <person name="Klingl A."/>
            <person name="Woyke T."/>
            <person name="Ryan C.M."/>
            <person name="Banfield J.F."/>
        </authorList>
    </citation>
    <scope>NUCLEOTIDE SEQUENCE [LARGE SCALE GENOMIC DNA]</scope>
</reference>
<dbReference type="InterPro" id="IPR052909">
    <property type="entry name" value="Transposase_6_like"/>
</dbReference>
<comment type="caution">
    <text evidence="2">The sequence shown here is derived from an EMBL/GenBank/DDBJ whole genome shotgun (WGS) entry which is preliminary data.</text>
</comment>
<feature type="domain" description="Insertion element IS402-like" evidence="1">
    <location>
        <begin position="17"/>
        <end position="90"/>
    </location>
</feature>
<evidence type="ECO:0000313" key="2">
    <source>
        <dbReference type="EMBL" id="PIV50951.1"/>
    </source>
</evidence>
<dbReference type="InterPro" id="IPR025161">
    <property type="entry name" value="IS402-like_dom"/>
</dbReference>
<dbReference type="Pfam" id="PF13340">
    <property type="entry name" value="DUF4096"/>
    <property type="match status" value="1"/>
</dbReference>
<sequence length="132" mass="15752">MQQQNQQRRKPYPSDISKKQFALIEPFIRKRRKRMGRPPADLFEVVNGMLYVLSTGCRWRDLPHDFGVSYVTCYRQFIKWIKNGTFKKMFEELKHKANKNNLLHWRNAYLDASDVKSKKGAKNTADTRENTR</sequence>
<dbReference type="EMBL" id="PETS01000092">
    <property type="protein sequence ID" value="PIV50951.1"/>
    <property type="molecule type" value="Genomic_DNA"/>
</dbReference>
<dbReference type="PANTHER" id="PTHR46637:SF1">
    <property type="entry name" value="BLL5188 PROTEIN"/>
    <property type="match status" value="1"/>
</dbReference>
<dbReference type="PANTHER" id="PTHR46637">
    <property type="entry name" value="TIS1421-TRANSPOSASE PROTEIN A"/>
    <property type="match status" value="1"/>
</dbReference>